<organism evidence="1 2">
    <name type="scientific">Desulfosoma caldarium</name>
    <dbReference type="NCBI Taxonomy" id="610254"/>
    <lineage>
        <taxon>Bacteria</taxon>
        <taxon>Pseudomonadati</taxon>
        <taxon>Thermodesulfobacteriota</taxon>
        <taxon>Syntrophobacteria</taxon>
        <taxon>Syntrophobacterales</taxon>
        <taxon>Syntrophobacteraceae</taxon>
        <taxon>Desulfosoma</taxon>
    </lineage>
</organism>
<proteinExistence type="predicted"/>
<dbReference type="Proteomes" id="UP000276223">
    <property type="component" value="Unassembled WGS sequence"/>
</dbReference>
<evidence type="ECO:0000313" key="1">
    <source>
        <dbReference type="EMBL" id="ROQ90912.1"/>
    </source>
</evidence>
<dbReference type="SUPFAM" id="SSF55831">
    <property type="entry name" value="Thymidylate synthase/dCMP hydroxymethylase"/>
    <property type="match status" value="1"/>
</dbReference>
<evidence type="ECO:0000313" key="2">
    <source>
        <dbReference type="Proteomes" id="UP000276223"/>
    </source>
</evidence>
<gene>
    <name evidence="1" type="ORF">EDC27_2181</name>
</gene>
<sequence>MLKAVFVTARDIPDLWYQLVRKAVEEGREYKVDKGSTPTKRWELDFVSAQITHPGSRPLEPDIPPGVGIPNPVEPGYAEKYLPYYMTDVVQPGEHYTYGQDLAWQIEWVIDYYRKNGPGTKHCYMTVGRPESLLFYDESVDYEDVIRVTDRATGKMLRERSISNAFNKKEPGTTQCLRGVDTAIKYGKLHFSVHFRSWNLWNGLPANLACLQLVKEYMAQQIGVEDGEMFVTCLKLGLAEAYFDLARLRLYLNTPRNAS</sequence>
<dbReference type="EMBL" id="RJVA01000013">
    <property type="protein sequence ID" value="ROQ90912.1"/>
    <property type="molecule type" value="Genomic_DNA"/>
</dbReference>
<dbReference type="RefSeq" id="WP_211334873.1">
    <property type="nucleotide sequence ID" value="NZ_RJVA01000013.1"/>
</dbReference>
<name>A0A3N1UI26_9BACT</name>
<reference evidence="1 2" key="1">
    <citation type="submission" date="2018-11" db="EMBL/GenBank/DDBJ databases">
        <title>Genomic Encyclopedia of Type Strains, Phase IV (KMG-IV): sequencing the most valuable type-strain genomes for metagenomic binning, comparative biology and taxonomic classification.</title>
        <authorList>
            <person name="Goeker M."/>
        </authorList>
    </citation>
    <scope>NUCLEOTIDE SEQUENCE [LARGE SCALE GENOMIC DNA]</scope>
    <source>
        <strain evidence="1 2">DSM 22027</strain>
    </source>
</reference>
<dbReference type="Gene3D" id="3.30.572.10">
    <property type="entry name" value="Thymidylate synthase/dCMP hydroxymethylase domain"/>
    <property type="match status" value="1"/>
</dbReference>
<accession>A0A3N1UI26</accession>
<protein>
    <submittedName>
        <fullName evidence="1">Thymidylate synthase</fullName>
    </submittedName>
</protein>
<dbReference type="AlphaFoldDB" id="A0A3N1UI26"/>
<comment type="caution">
    <text evidence="1">The sequence shown here is derived from an EMBL/GenBank/DDBJ whole genome shotgun (WGS) entry which is preliminary data.</text>
</comment>
<keyword evidence="2" id="KW-1185">Reference proteome</keyword>
<dbReference type="InterPro" id="IPR036926">
    <property type="entry name" value="Thymidate_synth/dCMP_Mease_sf"/>
</dbReference>